<dbReference type="Proteomes" id="UP000077069">
    <property type="component" value="Unassembled WGS sequence"/>
</dbReference>
<feature type="transmembrane region" description="Helical" evidence="3">
    <location>
        <begin position="114"/>
        <end position="134"/>
    </location>
</feature>
<feature type="transmembrane region" description="Helical" evidence="3">
    <location>
        <begin position="6"/>
        <end position="27"/>
    </location>
</feature>
<evidence type="ECO:0000313" key="6">
    <source>
        <dbReference type="Proteomes" id="UP000077069"/>
    </source>
</evidence>
<name>A0A177CCE2_9PLEO</name>
<dbReference type="AlphaFoldDB" id="A0A177CCE2"/>
<dbReference type="PROSITE" id="PS50850">
    <property type="entry name" value="MFS"/>
    <property type="match status" value="1"/>
</dbReference>
<evidence type="ECO:0000256" key="2">
    <source>
        <dbReference type="ARBA" id="ARBA00006727"/>
    </source>
</evidence>
<evidence type="ECO:0000256" key="1">
    <source>
        <dbReference type="ARBA" id="ARBA00004141"/>
    </source>
</evidence>
<feature type="transmembrane region" description="Helical" evidence="3">
    <location>
        <begin position="216"/>
        <end position="236"/>
    </location>
</feature>
<dbReference type="InterPro" id="IPR050327">
    <property type="entry name" value="Proton-linked_MCT"/>
</dbReference>
<feature type="domain" description="Major facilitator superfamily (MFS) profile" evidence="4">
    <location>
        <begin position="48"/>
        <end position="247"/>
    </location>
</feature>
<sequence>MGSRWTLGFMSILSAFFLGVSSCLAVPPRKYQKRRTQPAGWGAFKNPTFTLLFMVNLMNPLTVAIPTTFGPEFSEALGYHVNMASVILSLGSITSIPARLVTGYAADRLGHNNVFLLATLTYAISTLAMWLPSAHTNSKAVWIAFNVVYGCVFGVFNTVINSVQRGHFGDELYYSYNGALASIRGVGYLMGVPIAGSLVSRVEDANLQGTDFTRPIVYTGTLLMVSVFCQAGVRWLDSRKNGWRWLE</sequence>
<dbReference type="PANTHER" id="PTHR11360">
    <property type="entry name" value="MONOCARBOXYLATE TRANSPORTER"/>
    <property type="match status" value="1"/>
</dbReference>
<keyword evidence="3" id="KW-1133">Transmembrane helix</keyword>
<dbReference type="Pfam" id="PF07690">
    <property type="entry name" value="MFS_1"/>
    <property type="match status" value="1"/>
</dbReference>
<accession>A0A177CCE2</accession>
<dbReference type="PANTHER" id="PTHR11360:SF302">
    <property type="entry name" value="MAJOR FACILITATOR SUPERFAMILY (MFS) PROFILE DOMAIN-CONTAINING PROTEIN"/>
    <property type="match status" value="1"/>
</dbReference>
<dbReference type="GO" id="GO:0022857">
    <property type="term" value="F:transmembrane transporter activity"/>
    <property type="evidence" value="ECO:0007669"/>
    <property type="project" value="InterPro"/>
</dbReference>
<dbReference type="GeneID" id="28762241"/>
<evidence type="ECO:0000256" key="3">
    <source>
        <dbReference type="SAM" id="Phobius"/>
    </source>
</evidence>
<dbReference type="PROSITE" id="PS51257">
    <property type="entry name" value="PROKAR_LIPOPROTEIN"/>
    <property type="match status" value="1"/>
</dbReference>
<feature type="transmembrane region" description="Helical" evidence="3">
    <location>
        <begin position="81"/>
        <end position="102"/>
    </location>
</feature>
<feature type="transmembrane region" description="Helical" evidence="3">
    <location>
        <begin position="172"/>
        <end position="196"/>
    </location>
</feature>
<evidence type="ECO:0000259" key="4">
    <source>
        <dbReference type="PROSITE" id="PS50850"/>
    </source>
</evidence>
<gene>
    <name evidence="5" type="ORF">CC84DRAFT_1165606</name>
</gene>
<dbReference type="OrthoDB" id="6499973at2759"/>
<feature type="transmembrane region" description="Helical" evidence="3">
    <location>
        <begin position="48"/>
        <end position="69"/>
    </location>
</feature>
<feature type="transmembrane region" description="Helical" evidence="3">
    <location>
        <begin position="140"/>
        <end position="160"/>
    </location>
</feature>
<keyword evidence="3" id="KW-0812">Transmembrane</keyword>
<dbReference type="InterPro" id="IPR020846">
    <property type="entry name" value="MFS_dom"/>
</dbReference>
<dbReference type="SUPFAM" id="SSF103473">
    <property type="entry name" value="MFS general substrate transporter"/>
    <property type="match status" value="1"/>
</dbReference>
<protein>
    <submittedName>
        <fullName evidence="5">MFS general substrate transporter</fullName>
    </submittedName>
</protein>
<dbReference type="InterPro" id="IPR011701">
    <property type="entry name" value="MFS"/>
</dbReference>
<dbReference type="Gene3D" id="1.20.1250.20">
    <property type="entry name" value="MFS general substrate transporter like domains"/>
    <property type="match status" value="1"/>
</dbReference>
<comment type="similarity">
    <text evidence="2">Belongs to the major facilitator superfamily. Monocarboxylate porter (TC 2.A.1.13) family.</text>
</comment>
<dbReference type="RefSeq" id="XP_018035689.1">
    <property type="nucleotide sequence ID" value="XM_018178755.1"/>
</dbReference>
<keyword evidence="3" id="KW-0472">Membrane</keyword>
<proteinExistence type="inferred from homology"/>
<dbReference type="InParanoid" id="A0A177CCE2"/>
<dbReference type="GO" id="GO:0016020">
    <property type="term" value="C:membrane"/>
    <property type="evidence" value="ECO:0007669"/>
    <property type="project" value="UniProtKB-SubCell"/>
</dbReference>
<dbReference type="InterPro" id="IPR036259">
    <property type="entry name" value="MFS_trans_sf"/>
</dbReference>
<comment type="subcellular location">
    <subcellularLocation>
        <location evidence="1">Membrane</location>
        <topology evidence="1">Multi-pass membrane protein</topology>
    </subcellularLocation>
</comment>
<evidence type="ECO:0000313" key="5">
    <source>
        <dbReference type="EMBL" id="OAG05324.1"/>
    </source>
</evidence>
<reference evidence="5 6" key="1">
    <citation type="submission" date="2016-05" db="EMBL/GenBank/DDBJ databases">
        <title>Comparative analysis of secretome profiles of manganese(II)-oxidizing ascomycete fungi.</title>
        <authorList>
            <consortium name="DOE Joint Genome Institute"/>
            <person name="Zeiner C.A."/>
            <person name="Purvine S.O."/>
            <person name="Zink E.M."/>
            <person name="Wu S."/>
            <person name="Pasa-Tolic L."/>
            <person name="Chaput D.L."/>
            <person name="Haridas S."/>
            <person name="Grigoriev I.V."/>
            <person name="Santelli C.M."/>
            <person name="Hansel C.M."/>
        </authorList>
    </citation>
    <scope>NUCLEOTIDE SEQUENCE [LARGE SCALE GENOMIC DNA]</scope>
    <source>
        <strain evidence="5 6">AP3s5-JAC2a</strain>
    </source>
</reference>
<dbReference type="EMBL" id="KV441553">
    <property type="protein sequence ID" value="OAG05324.1"/>
    <property type="molecule type" value="Genomic_DNA"/>
</dbReference>
<organism evidence="5 6">
    <name type="scientific">Paraphaeosphaeria sporulosa</name>
    <dbReference type="NCBI Taxonomy" id="1460663"/>
    <lineage>
        <taxon>Eukaryota</taxon>
        <taxon>Fungi</taxon>
        <taxon>Dikarya</taxon>
        <taxon>Ascomycota</taxon>
        <taxon>Pezizomycotina</taxon>
        <taxon>Dothideomycetes</taxon>
        <taxon>Pleosporomycetidae</taxon>
        <taxon>Pleosporales</taxon>
        <taxon>Massarineae</taxon>
        <taxon>Didymosphaeriaceae</taxon>
        <taxon>Paraphaeosphaeria</taxon>
    </lineage>
</organism>
<keyword evidence="6" id="KW-1185">Reference proteome</keyword>